<accession>A0ABV8B421</accession>
<evidence type="ECO:0000313" key="2">
    <source>
        <dbReference type="Proteomes" id="UP001595752"/>
    </source>
</evidence>
<proteinExistence type="predicted"/>
<dbReference type="Proteomes" id="UP001595752">
    <property type="component" value="Unassembled WGS sequence"/>
</dbReference>
<evidence type="ECO:0000313" key="1">
    <source>
        <dbReference type="EMBL" id="MFC3884903.1"/>
    </source>
</evidence>
<dbReference type="EMBL" id="JBHRZT010000067">
    <property type="protein sequence ID" value="MFC3884903.1"/>
    <property type="molecule type" value="Genomic_DNA"/>
</dbReference>
<keyword evidence="2" id="KW-1185">Reference proteome</keyword>
<name>A0ABV8B421_9BACI</name>
<comment type="caution">
    <text evidence="1">The sequence shown here is derived from an EMBL/GenBank/DDBJ whole genome shotgun (WGS) entry which is preliminary data.</text>
</comment>
<sequence>MKLYHTQTVQEAIAVFYYFPKEYSHFKECAGHNPMSKWEMDFDRR</sequence>
<protein>
    <submittedName>
        <fullName evidence="1">Uncharacterized protein</fullName>
    </submittedName>
</protein>
<dbReference type="RefSeq" id="WP_377916807.1">
    <property type="nucleotide sequence ID" value="NZ_JBHRZT010000067.1"/>
</dbReference>
<organism evidence="1 2">
    <name type="scientific">Bacillus songklensis</name>
    <dbReference type="NCBI Taxonomy" id="1069116"/>
    <lineage>
        <taxon>Bacteria</taxon>
        <taxon>Bacillati</taxon>
        <taxon>Bacillota</taxon>
        <taxon>Bacilli</taxon>
        <taxon>Bacillales</taxon>
        <taxon>Bacillaceae</taxon>
        <taxon>Bacillus</taxon>
    </lineage>
</organism>
<reference evidence="2" key="1">
    <citation type="journal article" date="2019" name="Int. J. Syst. Evol. Microbiol.">
        <title>The Global Catalogue of Microorganisms (GCM) 10K type strain sequencing project: providing services to taxonomists for standard genome sequencing and annotation.</title>
        <authorList>
            <consortium name="The Broad Institute Genomics Platform"/>
            <consortium name="The Broad Institute Genome Sequencing Center for Infectious Disease"/>
            <person name="Wu L."/>
            <person name="Ma J."/>
        </authorList>
    </citation>
    <scope>NUCLEOTIDE SEQUENCE [LARGE SCALE GENOMIC DNA]</scope>
    <source>
        <strain evidence="2">CCUG 61889</strain>
    </source>
</reference>
<gene>
    <name evidence="1" type="ORF">ACFOU2_16080</name>
</gene>